<sequence>MLAACASADVPAGSALRVVLEGVEVCVARADDGTVHAVNDLCTHGEVSLAEGEVLGCAIECWLHGSAFSLETGVPESPPAFEPVAVYACDERDGTVFVDPTTTK</sequence>
<dbReference type="Gene3D" id="2.102.10.10">
    <property type="entry name" value="Rieske [2Fe-2S] iron-sulphur domain"/>
    <property type="match status" value="1"/>
</dbReference>
<gene>
    <name evidence="6" type="ORF">GSY69_04000</name>
</gene>
<dbReference type="RefSeq" id="WP_160952630.1">
    <property type="nucleotide sequence ID" value="NZ_WWEQ01000011.1"/>
</dbReference>
<evidence type="ECO:0000256" key="3">
    <source>
        <dbReference type="ARBA" id="ARBA00023004"/>
    </source>
</evidence>
<protein>
    <submittedName>
        <fullName evidence="6">Rieske 2Fe-2S domain-containing protein</fullName>
    </submittedName>
</protein>
<organism evidence="6 7">
    <name type="scientific">Brevibacterium rongguiense</name>
    <dbReference type="NCBI Taxonomy" id="2695267"/>
    <lineage>
        <taxon>Bacteria</taxon>
        <taxon>Bacillati</taxon>
        <taxon>Actinomycetota</taxon>
        <taxon>Actinomycetes</taxon>
        <taxon>Micrococcales</taxon>
        <taxon>Brevibacteriaceae</taxon>
        <taxon>Brevibacterium</taxon>
    </lineage>
</organism>
<keyword evidence="2" id="KW-0479">Metal-binding</keyword>
<dbReference type="GO" id="GO:0051537">
    <property type="term" value="F:2 iron, 2 sulfur cluster binding"/>
    <property type="evidence" value="ECO:0007669"/>
    <property type="project" value="UniProtKB-KW"/>
</dbReference>
<evidence type="ECO:0000256" key="4">
    <source>
        <dbReference type="ARBA" id="ARBA00023014"/>
    </source>
</evidence>
<keyword evidence="7" id="KW-1185">Reference proteome</keyword>
<keyword evidence="3" id="KW-0408">Iron</keyword>
<name>A0A6N9H6D0_9MICO</name>
<evidence type="ECO:0000313" key="7">
    <source>
        <dbReference type="Proteomes" id="UP000469215"/>
    </source>
</evidence>
<dbReference type="InterPro" id="IPR036922">
    <property type="entry name" value="Rieske_2Fe-2S_sf"/>
</dbReference>
<dbReference type="Proteomes" id="UP000469215">
    <property type="component" value="Unassembled WGS sequence"/>
</dbReference>
<dbReference type="GO" id="GO:0046872">
    <property type="term" value="F:metal ion binding"/>
    <property type="evidence" value="ECO:0007669"/>
    <property type="project" value="UniProtKB-KW"/>
</dbReference>
<evidence type="ECO:0000313" key="6">
    <source>
        <dbReference type="EMBL" id="MYM19154.1"/>
    </source>
</evidence>
<dbReference type="EMBL" id="WWEQ01000011">
    <property type="protein sequence ID" value="MYM19154.1"/>
    <property type="molecule type" value="Genomic_DNA"/>
</dbReference>
<reference evidence="6 7" key="1">
    <citation type="submission" date="2020-01" db="EMBL/GenBank/DDBJ databases">
        <authorList>
            <person name="Deng T."/>
        </authorList>
    </citation>
    <scope>NUCLEOTIDE SEQUENCE [LARGE SCALE GENOMIC DNA]</scope>
    <source>
        <strain evidence="6 7">5221</strain>
    </source>
</reference>
<evidence type="ECO:0000256" key="2">
    <source>
        <dbReference type="ARBA" id="ARBA00022723"/>
    </source>
</evidence>
<evidence type="ECO:0000256" key="1">
    <source>
        <dbReference type="ARBA" id="ARBA00022714"/>
    </source>
</evidence>
<feature type="domain" description="Rieske" evidence="5">
    <location>
        <begin position="2"/>
        <end position="98"/>
    </location>
</feature>
<evidence type="ECO:0000259" key="5">
    <source>
        <dbReference type="PROSITE" id="PS51296"/>
    </source>
</evidence>
<comment type="caution">
    <text evidence="6">The sequence shown here is derived from an EMBL/GenBank/DDBJ whole genome shotgun (WGS) entry which is preliminary data.</text>
</comment>
<dbReference type="PROSITE" id="PS51296">
    <property type="entry name" value="RIESKE"/>
    <property type="match status" value="1"/>
</dbReference>
<dbReference type="GO" id="GO:0004497">
    <property type="term" value="F:monooxygenase activity"/>
    <property type="evidence" value="ECO:0007669"/>
    <property type="project" value="UniProtKB-ARBA"/>
</dbReference>
<keyword evidence="4" id="KW-0411">Iron-sulfur</keyword>
<dbReference type="AlphaFoldDB" id="A0A6N9H6D0"/>
<proteinExistence type="predicted"/>
<accession>A0A6N9H6D0</accession>
<dbReference type="InterPro" id="IPR017941">
    <property type="entry name" value="Rieske_2Fe-2S"/>
</dbReference>
<dbReference type="Pfam" id="PF00355">
    <property type="entry name" value="Rieske"/>
    <property type="match status" value="1"/>
</dbReference>
<keyword evidence="1" id="KW-0001">2Fe-2S</keyword>
<dbReference type="GO" id="GO:0016705">
    <property type="term" value="F:oxidoreductase activity, acting on paired donors, with incorporation or reduction of molecular oxygen"/>
    <property type="evidence" value="ECO:0007669"/>
    <property type="project" value="UniProtKB-ARBA"/>
</dbReference>
<dbReference type="SUPFAM" id="SSF50022">
    <property type="entry name" value="ISP domain"/>
    <property type="match status" value="1"/>
</dbReference>
<dbReference type="CDD" id="cd03528">
    <property type="entry name" value="Rieske_RO_ferredoxin"/>
    <property type="match status" value="1"/>
</dbReference>